<feature type="region of interest" description="Disordered" evidence="2">
    <location>
        <begin position="54"/>
        <end position="133"/>
    </location>
</feature>
<dbReference type="Proteomes" id="UP000030689">
    <property type="component" value="Unassembled WGS sequence"/>
</dbReference>
<dbReference type="PANTHER" id="PTHR46326:SF2">
    <property type="entry name" value="ZINC FINGER PROTEIN ZAT1-RELATED"/>
    <property type="match status" value="1"/>
</dbReference>
<keyword evidence="1" id="KW-0863">Zinc-finger</keyword>
<dbReference type="eggNOG" id="KOG1721">
    <property type="taxonomic scope" value="Eukaryota"/>
</dbReference>
<keyword evidence="1" id="KW-0479">Metal-binding</keyword>
<keyword evidence="5" id="KW-1185">Reference proteome</keyword>
<feature type="domain" description="C2H2-type" evidence="3">
    <location>
        <begin position="4"/>
        <end position="31"/>
    </location>
</feature>
<dbReference type="Gene3D" id="3.30.160.60">
    <property type="entry name" value="Classic Zinc Finger"/>
    <property type="match status" value="1"/>
</dbReference>
<feature type="compositionally biased region" description="Basic residues" evidence="2">
    <location>
        <begin position="66"/>
        <end position="79"/>
    </location>
</feature>
<dbReference type="GO" id="GO:0006355">
    <property type="term" value="P:regulation of DNA-templated transcription"/>
    <property type="evidence" value="ECO:0007669"/>
    <property type="project" value="InterPro"/>
</dbReference>
<dbReference type="OrthoDB" id="9411774at2759"/>
<name>V4LAN6_EUTSA</name>
<protein>
    <recommendedName>
        <fullName evidence="3">C2H2-type domain-containing protein</fullName>
    </recommendedName>
</protein>
<feature type="compositionally biased region" description="Acidic residues" evidence="2">
    <location>
        <begin position="89"/>
        <end position="98"/>
    </location>
</feature>
<dbReference type="PROSITE" id="PS50157">
    <property type="entry name" value="ZINC_FINGER_C2H2_2"/>
    <property type="match status" value="2"/>
</dbReference>
<dbReference type="InterPro" id="IPR036236">
    <property type="entry name" value="Znf_C2H2_sf"/>
</dbReference>
<dbReference type="EMBL" id="KI517683">
    <property type="protein sequence ID" value="ESQ36833.1"/>
    <property type="molecule type" value="Genomic_DNA"/>
</dbReference>
<dbReference type="PANTHER" id="PTHR46326">
    <property type="entry name" value="ZINC FINGER PROTEIN ZAT1-RELATED"/>
    <property type="match status" value="1"/>
</dbReference>
<dbReference type="KEGG" id="eus:EUTSA_v10009894mg"/>
<evidence type="ECO:0000313" key="4">
    <source>
        <dbReference type="EMBL" id="ESQ36833.1"/>
    </source>
</evidence>
<reference evidence="4 5" key="1">
    <citation type="journal article" date="2013" name="Front. Plant Sci.">
        <title>The Reference Genome of the Halophytic Plant Eutrema salsugineum.</title>
        <authorList>
            <person name="Yang R."/>
            <person name="Jarvis D.E."/>
            <person name="Chen H."/>
            <person name="Beilstein M.A."/>
            <person name="Grimwood J."/>
            <person name="Jenkins J."/>
            <person name="Shu S."/>
            <person name="Prochnik S."/>
            <person name="Xin M."/>
            <person name="Ma C."/>
            <person name="Schmutz J."/>
            <person name="Wing R.A."/>
            <person name="Mitchell-Olds T."/>
            <person name="Schumaker K.S."/>
            <person name="Wang X."/>
        </authorList>
    </citation>
    <scope>NUCLEOTIDE SEQUENCE [LARGE SCALE GENOMIC DNA]</scope>
</reference>
<dbReference type="STRING" id="72664.V4LAN6"/>
<sequence length="286" mass="32294">MEEKYCKLCWKRFVNGRALGGHMRSHMLHHPLPSQVDPHPESASSLMADPGFALQDRESETESSKKPTRKRSRLTRRRSIYVSLRHQEPEEEGNSETAEEIKTMKVGPRTSQQLLSESCTEQEPKSSVSDAARTAEEDLAFSLVLLSRDKWGKEKEEESDDRIRWEKKRKWFECETCEKVFKSYQALGGHRASHKKKRALEGSSYSSSSSSVILLVSDEKKKKKKKRSSGHECPICLKVCSSGQALGGHKRSHATGSENNSLVKRGIINLIDLNLPAPSEDEDLVS</sequence>
<proteinExistence type="predicted"/>
<dbReference type="InterPro" id="IPR013087">
    <property type="entry name" value="Znf_C2H2_type"/>
</dbReference>
<accession>V4LAN6</accession>
<dbReference type="PROSITE" id="PS00028">
    <property type="entry name" value="ZINC_FINGER_C2H2_1"/>
    <property type="match status" value="3"/>
</dbReference>
<dbReference type="OMA" id="SGHECPI"/>
<keyword evidence="1" id="KW-0862">Zinc</keyword>
<evidence type="ECO:0000256" key="1">
    <source>
        <dbReference type="PROSITE-ProRule" id="PRU00042"/>
    </source>
</evidence>
<evidence type="ECO:0000256" key="2">
    <source>
        <dbReference type="SAM" id="MobiDB-lite"/>
    </source>
</evidence>
<dbReference type="InterPro" id="IPR044303">
    <property type="entry name" value="ZAT1/4/9"/>
</dbReference>
<evidence type="ECO:0000313" key="5">
    <source>
        <dbReference type="Proteomes" id="UP000030689"/>
    </source>
</evidence>
<feature type="compositionally biased region" description="Polar residues" evidence="2">
    <location>
        <begin position="109"/>
        <end position="129"/>
    </location>
</feature>
<dbReference type="Pfam" id="PF13912">
    <property type="entry name" value="zf-C2H2_6"/>
    <property type="match status" value="3"/>
</dbReference>
<feature type="compositionally biased region" description="Basic and acidic residues" evidence="2">
    <location>
        <begin position="55"/>
        <end position="65"/>
    </location>
</feature>
<dbReference type="AlphaFoldDB" id="V4LAN6"/>
<dbReference type="GO" id="GO:0008270">
    <property type="term" value="F:zinc ion binding"/>
    <property type="evidence" value="ECO:0007669"/>
    <property type="project" value="UniProtKB-KW"/>
</dbReference>
<dbReference type="SUPFAM" id="SSF57667">
    <property type="entry name" value="beta-beta-alpha zinc fingers"/>
    <property type="match status" value="1"/>
</dbReference>
<dbReference type="SMART" id="SM00355">
    <property type="entry name" value="ZnF_C2H2"/>
    <property type="match status" value="3"/>
</dbReference>
<gene>
    <name evidence="4" type="ORF">EUTSA_v10009894mg</name>
</gene>
<dbReference type="Gramene" id="ESQ36833">
    <property type="protein sequence ID" value="ESQ36833"/>
    <property type="gene ID" value="EUTSA_v10009894mg"/>
</dbReference>
<evidence type="ECO:0000259" key="3">
    <source>
        <dbReference type="PROSITE" id="PS50157"/>
    </source>
</evidence>
<organism evidence="4 5">
    <name type="scientific">Eutrema salsugineum</name>
    <name type="common">Saltwater cress</name>
    <name type="synonym">Sisymbrium salsugineum</name>
    <dbReference type="NCBI Taxonomy" id="72664"/>
    <lineage>
        <taxon>Eukaryota</taxon>
        <taxon>Viridiplantae</taxon>
        <taxon>Streptophyta</taxon>
        <taxon>Embryophyta</taxon>
        <taxon>Tracheophyta</taxon>
        <taxon>Spermatophyta</taxon>
        <taxon>Magnoliopsida</taxon>
        <taxon>eudicotyledons</taxon>
        <taxon>Gunneridae</taxon>
        <taxon>Pentapetalae</taxon>
        <taxon>rosids</taxon>
        <taxon>malvids</taxon>
        <taxon>Brassicales</taxon>
        <taxon>Brassicaceae</taxon>
        <taxon>Eutremeae</taxon>
        <taxon>Eutrema</taxon>
    </lineage>
</organism>
<feature type="domain" description="C2H2-type" evidence="3">
    <location>
        <begin position="172"/>
        <end position="199"/>
    </location>
</feature>